<evidence type="ECO:0000313" key="4">
    <source>
        <dbReference type="EMBL" id="KAF5838835.1"/>
    </source>
</evidence>
<organism evidence="4 5">
    <name type="scientific">Dunaliella salina</name>
    <name type="common">Green alga</name>
    <name type="synonym">Protococcus salinus</name>
    <dbReference type="NCBI Taxonomy" id="3046"/>
    <lineage>
        <taxon>Eukaryota</taxon>
        <taxon>Viridiplantae</taxon>
        <taxon>Chlorophyta</taxon>
        <taxon>core chlorophytes</taxon>
        <taxon>Chlorophyceae</taxon>
        <taxon>CS clade</taxon>
        <taxon>Chlamydomonadales</taxon>
        <taxon>Dunaliellaceae</taxon>
        <taxon>Dunaliella</taxon>
    </lineage>
</organism>
<gene>
    <name evidence="4" type="ORF">DUNSADRAFT_2093</name>
</gene>
<evidence type="ECO:0000259" key="3">
    <source>
        <dbReference type="Pfam" id="PF26189"/>
    </source>
</evidence>
<dbReference type="Pfam" id="PF26015">
    <property type="entry name" value="Ig_NPH4_3rd"/>
    <property type="match status" value="1"/>
</dbReference>
<dbReference type="InterPro" id="IPR058686">
    <property type="entry name" value="Ig_NPHP4_3rd"/>
</dbReference>
<dbReference type="PANTHER" id="PTHR31043:SF3">
    <property type="entry name" value="NEPHROCYSTIN-4"/>
    <property type="match status" value="1"/>
</dbReference>
<dbReference type="EMBL" id="MU069564">
    <property type="protein sequence ID" value="KAF5838835.1"/>
    <property type="molecule type" value="Genomic_DNA"/>
</dbReference>
<proteinExistence type="predicted"/>
<keyword evidence="5" id="KW-1185">Reference proteome</keyword>
<dbReference type="Proteomes" id="UP000815325">
    <property type="component" value="Unassembled WGS sequence"/>
</dbReference>
<accession>A0ABQ7GW97</accession>
<feature type="compositionally biased region" description="Polar residues" evidence="1">
    <location>
        <begin position="264"/>
        <end position="274"/>
    </location>
</feature>
<feature type="region of interest" description="Disordered" evidence="1">
    <location>
        <begin position="76"/>
        <end position="98"/>
    </location>
</feature>
<feature type="region of interest" description="Disordered" evidence="1">
    <location>
        <begin position="245"/>
        <end position="277"/>
    </location>
</feature>
<name>A0ABQ7GW97_DUNSA</name>
<dbReference type="InterPro" id="IPR058688">
    <property type="entry name" value="Ig_NPHP4_2nd"/>
</dbReference>
<evidence type="ECO:0000259" key="2">
    <source>
        <dbReference type="Pfam" id="PF26015"/>
    </source>
</evidence>
<protein>
    <submittedName>
        <fullName evidence="4">Uncharacterized protein</fullName>
    </submittedName>
</protein>
<feature type="domain" description="NPHP4 Ig-like" evidence="2">
    <location>
        <begin position="424"/>
        <end position="498"/>
    </location>
</feature>
<dbReference type="PANTHER" id="PTHR31043">
    <property type="entry name" value="NEPHROCYSTIN-4"/>
    <property type="match status" value="1"/>
</dbReference>
<reference evidence="4" key="1">
    <citation type="submission" date="2017-08" db="EMBL/GenBank/DDBJ databases">
        <authorList>
            <person name="Polle J.E."/>
            <person name="Barry K."/>
            <person name="Cushman J."/>
            <person name="Schmutz J."/>
            <person name="Tran D."/>
            <person name="Hathwaick L.T."/>
            <person name="Yim W.C."/>
            <person name="Jenkins J."/>
            <person name="Mckie-Krisberg Z.M."/>
            <person name="Prochnik S."/>
            <person name="Lindquist E."/>
            <person name="Dockter R.B."/>
            <person name="Adam C."/>
            <person name="Molina H."/>
            <person name="Bunkerborg J."/>
            <person name="Jin E."/>
            <person name="Buchheim M."/>
            <person name="Magnuson J."/>
        </authorList>
    </citation>
    <scope>NUCLEOTIDE SEQUENCE</scope>
    <source>
        <strain evidence="4">CCAP 19/18</strain>
    </source>
</reference>
<comment type="caution">
    <text evidence="4">The sequence shown here is derived from an EMBL/GenBank/DDBJ whole genome shotgun (WGS) entry which is preliminary data.</text>
</comment>
<evidence type="ECO:0000313" key="5">
    <source>
        <dbReference type="Proteomes" id="UP000815325"/>
    </source>
</evidence>
<feature type="domain" description="NPHP4 Ig-like" evidence="3">
    <location>
        <begin position="311"/>
        <end position="412"/>
    </location>
</feature>
<sequence length="566" mass="62440">MEEMQQMYGYGGGYDSPQEGGVEAWDGGFGAILDPELQLRKRRQQLQDNEQKAVLVHNAIMARSRRKCARVLQLRQISEPHEGPQQPPLSTPSADEPRRIQQQVLVDVSSARARKKQAFIREQLRKNMVTRQIVKPAYGEAMVFEFPFVNPYSHEMVMDLSLTMGLRYESACRVFELRISSPSEVSVLSRAEEYHSLKAANVRVVGSEGVQQRDMELELMGGNRLYMRANERVVLPLKVQSLHPPQGFGPPTLPSAAVDGSHSAALQPTTSTPTGPGRLVSLDIVSASHGHSVGVLELQIAPQPLIIDRTFRFSHPERELMRQVINLSHLSGGAATTMFSGPAARSLTAAASHPNVVTGAGSSPLAGGPGTRDEVFIKYKCGPAPEVTHFYVVLYGDRLLARPIEVWQVFVHSLRKVDMRAMIGQTSVASVVLRGAMVSRRVGAYATHPDELQVAPDSFVLVAGALTEVLLTFKPVMAGPKDIKVHIVDIGGTELVSALTGAVEELWSRTLTHFTPSLFPRTYPFHSFLDLREVQEGMLLFQSYRRSFFKCFGSRRRHSGNISGLS</sequence>
<dbReference type="InterPro" id="IPR029775">
    <property type="entry name" value="NPHP4"/>
</dbReference>
<evidence type="ECO:0000256" key="1">
    <source>
        <dbReference type="SAM" id="MobiDB-lite"/>
    </source>
</evidence>
<dbReference type="Pfam" id="PF26189">
    <property type="entry name" value="Ig_NPHP4_2nd"/>
    <property type="match status" value="1"/>
</dbReference>